<name>A0A4C2AI38_EUMVA</name>
<dbReference type="EMBL" id="BGZK01003151">
    <property type="protein sequence ID" value="GBP98495.1"/>
    <property type="molecule type" value="Genomic_DNA"/>
</dbReference>
<dbReference type="Proteomes" id="UP000299102">
    <property type="component" value="Unassembled WGS sequence"/>
</dbReference>
<keyword evidence="2" id="KW-1185">Reference proteome</keyword>
<proteinExistence type="predicted"/>
<dbReference type="AlphaFoldDB" id="A0A4C2AI38"/>
<gene>
    <name evidence="1" type="ORF">EVAR_66493_1</name>
</gene>
<evidence type="ECO:0000313" key="2">
    <source>
        <dbReference type="Proteomes" id="UP000299102"/>
    </source>
</evidence>
<protein>
    <submittedName>
        <fullName evidence="1">Uncharacterized protein</fullName>
    </submittedName>
</protein>
<evidence type="ECO:0000313" key="1">
    <source>
        <dbReference type="EMBL" id="GBP98495.1"/>
    </source>
</evidence>
<sequence>MILLAHDDARVSTTATSATRPTMAVGFSYAMSQMHKGGSRILQPSRSVGLQCLRRSPEKQKQSLLILMRSRLRASTYARTLTYSRHSWDGLNRSLGHLIVSIQGLMKTRFLKIKPKTPTVFKESWQMTMRQYPHAATILSEDVYMDDVPAGNSSLETATYLKD</sequence>
<accession>A0A4C2AI38</accession>
<organism evidence="1 2">
    <name type="scientific">Eumeta variegata</name>
    <name type="common">Bagworm moth</name>
    <name type="synonym">Eumeta japonica</name>
    <dbReference type="NCBI Taxonomy" id="151549"/>
    <lineage>
        <taxon>Eukaryota</taxon>
        <taxon>Metazoa</taxon>
        <taxon>Ecdysozoa</taxon>
        <taxon>Arthropoda</taxon>
        <taxon>Hexapoda</taxon>
        <taxon>Insecta</taxon>
        <taxon>Pterygota</taxon>
        <taxon>Neoptera</taxon>
        <taxon>Endopterygota</taxon>
        <taxon>Lepidoptera</taxon>
        <taxon>Glossata</taxon>
        <taxon>Ditrysia</taxon>
        <taxon>Tineoidea</taxon>
        <taxon>Psychidae</taxon>
        <taxon>Oiketicinae</taxon>
        <taxon>Eumeta</taxon>
    </lineage>
</organism>
<reference evidence="1 2" key="1">
    <citation type="journal article" date="2019" name="Commun. Biol.">
        <title>The bagworm genome reveals a unique fibroin gene that provides high tensile strength.</title>
        <authorList>
            <person name="Kono N."/>
            <person name="Nakamura H."/>
            <person name="Ohtoshi R."/>
            <person name="Tomita M."/>
            <person name="Numata K."/>
            <person name="Arakawa K."/>
        </authorList>
    </citation>
    <scope>NUCLEOTIDE SEQUENCE [LARGE SCALE GENOMIC DNA]</scope>
</reference>
<comment type="caution">
    <text evidence="1">The sequence shown here is derived from an EMBL/GenBank/DDBJ whole genome shotgun (WGS) entry which is preliminary data.</text>
</comment>